<evidence type="ECO:0000313" key="6">
    <source>
        <dbReference type="Proteomes" id="UP001236507"/>
    </source>
</evidence>
<evidence type="ECO:0000256" key="1">
    <source>
        <dbReference type="ARBA" id="ARBA00022801"/>
    </source>
</evidence>
<dbReference type="InterPro" id="IPR024225">
    <property type="entry name" value="cAMP-PdiesteraseII_CS"/>
</dbReference>
<dbReference type="PROSITE" id="PS00607">
    <property type="entry name" value="PDEASE_II"/>
    <property type="match status" value="1"/>
</dbReference>
<dbReference type="EC" id="3.1.4.17" evidence="5"/>
<evidence type="ECO:0000256" key="3">
    <source>
        <dbReference type="ARBA" id="ARBA00025762"/>
    </source>
</evidence>
<dbReference type="PRINTS" id="PR00388">
    <property type="entry name" value="PDIESTERASE2"/>
</dbReference>
<dbReference type="RefSeq" id="WP_283344476.1">
    <property type="nucleotide sequence ID" value="NZ_JASHIF010000008.1"/>
</dbReference>
<dbReference type="PANTHER" id="PTHR28283">
    <property type="entry name" value="3',5'-CYCLIC-NUCLEOTIDE PHOSPHODIESTERASE 1"/>
    <property type="match status" value="1"/>
</dbReference>
<dbReference type="Gene3D" id="3.60.15.10">
    <property type="entry name" value="Ribonuclease Z/Hydroxyacylglutathione hydrolase-like"/>
    <property type="match status" value="1"/>
</dbReference>
<comment type="similarity">
    <text evidence="3 4">Belongs to the cyclic nucleotide phosphodiesterase class-II family.</text>
</comment>
<evidence type="ECO:0000256" key="2">
    <source>
        <dbReference type="ARBA" id="ARBA00023149"/>
    </source>
</evidence>
<accession>A0ABT6Y7K8</accession>
<reference evidence="5 6" key="1">
    <citation type="submission" date="2023-05" db="EMBL/GenBank/DDBJ databases">
        <title>Novel species of genus Flectobacillus isolated from stream in China.</title>
        <authorList>
            <person name="Lu H."/>
        </authorList>
    </citation>
    <scope>NUCLEOTIDE SEQUENCE [LARGE SCALE GENOMIC DNA]</scope>
    <source>
        <strain evidence="5 6">KCTC 42575</strain>
    </source>
</reference>
<organism evidence="5 6">
    <name type="scientific">Flectobacillus roseus</name>
    <dbReference type="NCBI Taxonomy" id="502259"/>
    <lineage>
        <taxon>Bacteria</taxon>
        <taxon>Pseudomonadati</taxon>
        <taxon>Bacteroidota</taxon>
        <taxon>Cytophagia</taxon>
        <taxon>Cytophagales</taxon>
        <taxon>Flectobacillaceae</taxon>
        <taxon>Flectobacillus</taxon>
    </lineage>
</organism>
<dbReference type="PANTHER" id="PTHR28283:SF1">
    <property type="entry name" value="3',5'-CYCLIC-NUCLEOTIDE PHOSPHODIESTERASE 1"/>
    <property type="match status" value="1"/>
</dbReference>
<gene>
    <name evidence="5" type="ORF">QM524_10095</name>
</gene>
<keyword evidence="6" id="KW-1185">Reference proteome</keyword>
<dbReference type="InterPro" id="IPR036866">
    <property type="entry name" value="RibonucZ/Hydroxyglut_hydro"/>
</dbReference>
<evidence type="ECO:0000313" key="5">
    <source>
        <dbReference type="EMBL" id="MDI9859562.1"/>
    </source>
</evidence>
<dbReference type="Proteomes" id="UP001236507">
    <property type="component" value="Unassembled WGS sequence"/>
</dbReference>
<dbReference type="EMBL" id="JASHIF010000008">
    <property type="protein sequence ID" value="MDI9859562.1"/>
    <property type="molecule type" value="Genomic_DNA"/>
</dbReference>
<dbReference type="GO" id="GO:0004114">
    <property type="term" value="F:3',5'-cyclic-nucleotide phosphodiesterase activity"/>
    <property type="evidence" value="ECO:0007669"/>
    <property type="project" value="UniProtKB-EC"/>
</dbReference>
<dbReference type="PIRSF" id="PIRSF000962">
    <property type="entry name" value="Cyc_nuc_PDEase"/>
    <property type="match status" value="1"/>
</dbReference>
<keyword evidence="1 4" id="KW-0378">Hydrolase</keyword>
<keyword evidence="2 4" id="KW-0114">cAMP</keyword>
<proteinExistence type="inferred from homology"/>
<sequence>MIRFNKHKLYSLITLTLVSWSTWGQKSSFDLIPLGVKGGTDESNMSCYMLGPSGSEQFVALDAGTVYAGLQKAVEKKTFTLSASQVMRKYIKGYFISHPHLDHVSGLIINSPGDTAKSIYATQKCMTIMQENYFNDKTWVNFGDAGVGTLLKKYHYATLPLETEQSISGTDMSVKAFSLSHIEPFESTAFLIKHQDAYVLYLGDTGPDELEKAGKLKNLWKNVAPLIKNKQLKGILIEVSFPNEQPNHLLFGHLTPQWLMKEMNILADLAGKENLKGLIVVITHLKPPAVNEQKIIEQVKTQNPLGLNIIFPQQGEKIKL</sequence>
<dbReference type="Pfam" id="PF02112">
    <property type="entry name" value="PDEase_II"/>
    <property type="match status" value="1"/>
</dbReference>
<dbReference type="SUPFAM" id="SSF56281">
    <property type="entry name" value="Metallo-hydrolase/oxidoreductase"/>
    <property type="match status" value="1"/>
</dbReference>
<name>A0ABT6Y7K8_9BACT</name>
<protein>
    <submittedName>
        <fullName evidence="5">3',5'-cyclic-nucleotide phosphodiesterase</fullName>
        <ecNumber evidence="5">3.1.4.17</ecNumber>
    </submittedName>
</protein>
<comment type="caution">
    <text evidence="5">The sequence shown here is derived from an EMBL/GenBank/DDBJ whole genome shotgun (WGS) entry which is preliminary data.</text>
</comment>
<evidence type="ECO:0000256" key="4">
    <source>
        <dbReference type="PIRNR" id="PIRNR000962"/>
    </source>
</evidence>
<dbReference type="CDD" id="cd07735">
    <property type="entry name" value="class_II_PDE_MBL-fold"/>
    <property type="match status" value="1"/>
</dbReference>
<dbReference type="InterPro" id="IPR000396">
    <property type="entry name" value="Pdiesterase2"/>
</dbReference>